<accession>A0A3D9CAH9</accession>
<sequence length="60" mass="6779">MKNIIITLIIFLFGFNLTYSQTQSGSEKDKAELHKVLDTFMTSLKTKDTPASIAYFMTGQ</sequence>
<evidence type="ECO:0000313" key="2">
    <source>
        <dbReference type="Proteomes" id="UP000256686"/>
    </source>
</evidence>
<dbReference type="Proteomes" id="UP000256686">
    <property type="component" value="Unassembled WGS sequence"/>
</dbReference>
<protein>
    <submittedName>
        <fullName evidence="1">Uncharacterized protein</fullName>
    </submittedName>
</protein>
<keyword evidence="2" id="KW-1185">Reference proteome</keyword>
<evidence type="ECO:0000313" key="1">
    <source>
        <dbReference type="EMBL" id="REC62887.1"/>
    </source>
</evidence>
<organism evidence="1 2">
    <name type="scientific">Chryseobacterium pennae</name>
    <dbReference type="NCBI Taxonomy" id="2258962"/>
    <lineage>
        <taxon>Bacteria</taxon>
        <taxon>Pseudomonadati</taxon>
        <taxon>Bacteroidota</taxon>
        <taxon>Flavobacteriia</taxon>
        <taxon>Flavobacteriales</taxon>
        <taxon>Weeksellaceae</taxon>
        <taxon>Chryseobacterium group</taxon>
        <taxon>Chryseobacterium</taxon>
    </lineage>
</organism>
<dbReference type="AlphaFoldDB" id="A0A3D9CAH9"/>
<reference evidence="2" key="1">
    <citation type="submission" date="2018-06" db="EMBL/GenBank/DDBJ databases">
        <authorList>
            <person name="Lum Nde A."/>
            <person name="Hugo C."/>
        </authorList>
    </citation>
    <scope>NUCLEOTIDE SEQUENCE [LARGE SCALE GENOMIC DNA]</scope>
    <source>
        <strain evidence="2">1_F178</strain>
    </source>
</reference>
<gene>
    <name evidence="1" type="ORF">DRF65_08685</name>
</gene>
<dbReference type="EMBL" id="QNVT01000006">
    <property type="protein sequence ID" value="REC62887.1"/>
    <property type="molecule type" value="Genomic_DNA"/>
</dbReference>
<dbReference type="RefSeq" id="WP_115970374.1">
    <property type="nucleotide sequence ID" value="NZ_QNVT01000006.1"/>
</dbReference>
<comment type="caution">
    <text evidence="1">The sequence shown here is derived from an EMBL/GenBank/DDBJ whole genome shotgun (WGS) entry which is preliminary data.</text>
</comment>
<proteinExistence type="predicted"/>
<name>A0A3D9CAH9_9FLAO</name>